<evidence type="ECO:0000256" key="1">
    <source>
        <dbReference type="SAM" id="Phobius"/>
    </source>
</evidence>
<evidence type="ECO:0000313" key="2">
    <source>
        <dbReference type="EMBL" id="MDH6281084.1"/>
    </source>
</evidence>
<keyword evidence="1" id="KW-0812">Transmembrane</keyword>
<accession>A0ABT6MAX0</accession>
<protein>
    <submittedName>
        <fullName evidence="2">Uncharacterized protein</fullName>
    </submittedName>
</protein>
<keyword evidence="1" id="KW-0472">Membrane</keyword>
<sequence length="115" mass="12007">MRKALALLGIFAGLAVYIAAFFINAPIEVCISQPIPPSAIVPGAIGVEASPAIFSKAWVVLVASRCDLTYPATGIRTSNLVVERGPSVLAIAGLIAAASSLWIWLGYRARESAEP</sequence>
<feature type="transmembrane region" description="Helical" evidence="1">
    <location>
        <begin position="88"/>
        <end position="107"/>
    </location>
</feature>
<organism evidence="2 3">
    <name type="scientific">Prescottella agglutinans</name>
    <dbReference type="NCBI Taxonomy" id="1644129"/>
    <lineage>
        <taxon>Bacteria</taxon>
        <taxon>Bacillati</taxon>
        <taxon>Actinomycetota</taxon>
        <taxon>Actinomycetes</taxon>
        <taxon>Mycobacteriales</taxon>
        <taxon>Nocardiaceae</taxon>
        <taxon>Prescottella</taxon>
    </lineage>
</organism>
<evidence type="ECO:0000313" key="3">
    <source>
        <dbReference type="Proteomes" id="UP001160334"/>
    </source>
</evidence>
<dbReference type="EMBL" id="JARXVC010000005">
    <property type="protein sequence ID" value="MDH6281084.1"/>
    <property type="molecule type" value="Genomic_DNA"/>
</dbReference>
<keyword evidence="3" id="KW-1185">Reference proteome</keyword>
<proteinExistence type="predicted"/>
<reference evidence="2 3" key="1">
    <citation type="submission" date="2023-04" db="EMBL/GenBank/DDBJ databases">
        <title>Forest soil microbial communities from Buena Vista Peninsula, Colon Province, Panama.</title>
        <authorList>
            <person name="Bouskill N."/>
        </authorList>
    </citation>
    <scope>NUCLEOTIDE SEQUENCE [LARGE SCALE GENOMIC DNA]</scope>
    <source>
        <strain evidence="2 3">CFH S0262</strain>
    </source>
</reference>
<gene>
    <name evidence="2" type="ORF">M2280_002304</name>
</gene>
<name>A0ABT6MAX0_9NOCA</name>
<dbReference type="RefSeq" id="WP_280760421.1">
    <property type="nucleotide sequence ID" value="NZ_JARXVC010000005.1"/>
</dbReference>
<comment type="caution">
    <text evidence="2">The sequence shown here is derived from an EMBL/GenBank/DDBJ whole genome shotgun (WGS) entry which is preliminary data.</text>
</comment>
<dbReference type="Proteomes" id="UP001160334">
    <property type="component" value="Unassembled WGS sequence"/>
</dbReference>
<keyword evidence="1" id="KW-1133">Transmembrane helix</keyword>